<dbReference type="AlphaFoldDB" id="A0A6A3HQZ0"/>
<gene>
    <name evidence="2" type="ORF">PF011_g25780</name>
</gene>
<proteinExistence type="predicted"/>
<evidence type="ECO:0000313" key="3">
    <source>
        <dbReference type="Proteomes" id="UP000460718"/>
    </source>
</evidence>
<accession>A0A6A3HQZ0</accession>
<dbReference type="Proteomes" id="UP000460718">
    <property type="component" value="Unassembled WGS sequence"/>
</dbReference>
<comment type="caution">
    <text evidence="2">The sequence shown here is derived from an EMBL/GenBank/DDBJ whole genome shotgun (WGS) entry which is preliminary data.</text>
</comment>
<name>A0A6A3HQZ0_9STRA</name>
<feature type="compositionally biased region" description="Low complexity" evidence="1">
    <location>
        <begin position="31"/>
        <end position="60"/>
    </location>
</feature>
<feature type="region of interest" description="Disordered" evidence="1">
    <location>
        <begin position="31"/>
        <end position="61"/>
    </location>
</feature>
<protein>
    <submittedName>
        <fullName evidence="2">Uncharacterized protein</fullName>
    </submittedName>
</protein>
<sequence>MAYSSKTLFHLPLDLGIAAANCLKCSRVTSSITSNSPSASPPVAGRLASADDASSNSSDACIRPTVADTTKLLSTGKSDAEL</sequence>
<reference evidence="2 3" key="1">
    <citation type="submission" date="2018-09" db="EMBL/GenBank/DDBJ databases">
        <title>Genomic investigation of the strawberry pathogen Phytophthora fragariae indicates pathogenicity is determined by transcriptional variation in three key races.</title>
        <authorList>
            <person name="Adams T.M."/>
            <person name="Armitage A.D."/>
            <person name="Sobczyk M.K."/>
            <person name="Bates H.J."/>
            <person name="Dunwell J.M."/>
            <person name="Nellist C.F."/>
            <person name="Harrison R.J."/>
        </authorList>
    </citation>
    <scope>NUCLEOTIDE SEQUENCE [LARGE SCALE GENOMIC DNA]</scope>
    <source>
        <strain evidence="2 3">SCRP245</strain>
    </source>
</reference>
<dbReference type="EMBL" id="QXFW01003234">
    <property type="protein sequence ID" value="KAE8972081.1"/>
    <property type="molecule type" value="Genomic_DNA"/>
</dbReference>
<evidence type="ECO:0000256" key="1">
    <source>
        <dbReference type="SAM" id="MobiDB-lite"/>
    </source>
</evidence>
<organism evidence="2 3">
    <name type="scientific">Phytophthora fragariae</name>
    <dbReference type="NCBI Taxonomy" id="53985"/>
    <lineage>
        <taxon>Eukaryota</taxon>
        <taxon>Sar</taxon>
        <taxon>Stramenopiles</taxon>
        <taxon>Oomycota</taxon>
        <taxon>Peronosporomycetes</taxon>
        <taxon>Peronosporales</taxon>
        <taxon>Peronosporaceae</taxon>
        <taxon>Phytophthora</taxon>
    </lineage>
</organism>
<evidence type="ECO:0000313" key="2">
    <source>
        <dbReference type="EMBL" id="KAE8972081.1"/>
    </source>
</evidence>